<evidence type="ECO:0000256" key="1">
    <source>
        <dbReference type="ARBA" id="ARBA00023054"/>
    </source>
</evidence>
<reference evidence="3 4" key="1">
    <citation type="journal article" date="2018" name="Nat. Ecol. Evol.">
        <title>Shark genomes provide insights into elasmobranch evolution and the origin of vertebrates.</title>
        <authorList>
            <person name="Hara Y"/>
            <person name="Yamaguchi K"/>
            <person name="Onimaru K"/>
            <person name="Kadota M"/>
            <person name="Koyanagi M"/>
            <person name="Keeley SD"/>
            <person name="Tatsumi K"/>
            <person name="Tanaka K"/>
            <person name="Motone F"/>
            <person name="Kageyama Y"/>
            <person name="Nozu R"/>
            <person name="Adachi N"/>
            <person name="Nishimura O"/>
            <person name="Nakagawa R"/>
            <person name="Tanegashima C"/>
            <person name="Kiyatake I"/>
            <person name="Matsumoto R"/>
            <person name="Murakumo K"/>
            <person name="Nishida K"/>
            <person name="Terakita A"/>
            <person name="Kuratani S"/>
            <person name="Sato K"/>
            <person name="Hyodo S Kuraku.S."/>
        </authorList>
    </citation>
    <scope>NUCLEOTIDE SEQUENCE [LARGE SCALE GENOMIC DNA]</scope>
</reference>
<organism evidence="3 4">
    <name type="scientific">Scyliorhinus torazame</name>
    <name type="common">Cloudy catshark</name>
    <name type="synonym">Catulus torazame</name>
    <dbReference type="NCBI Taxonomy" id="75743"/>
    <lineage>
        <taxon>Eukaryota</taxon>
        <taxon>Metazoa</taxon>
        <taxon>Chordata</taxon>
        <taxon>Craniata</taxon>
        <taxon>Vertebrata</taxon>
        <taxon>Chondrichthyes</taxon>
        <taxon>Elasmobranchii</taxon>
        <taxon>Galeomorphii</taxon>
        <taxon>Galeoidea</taxon>
        <taxon>Carcharhiniformes</taxon>
        <taxon>Scyliorhinidae</taxon>
        <taxon>Scyliorhinus</taxon>
    </lineage>
</organism>
<dbReference type="OrthoDB" id="10257567at2759"/>
<dbReference type="AlphaFoldDB" id="A0A401QC50"/>
<dbReference type="PANTHER" id="PTHR14043">
    <property type="entry name" value="CCAAT DISPLACEMENT PROTEIN-RELATED"/>
    <property type="match status" value="1"/>
</dbReference>
<dbReference type="Proteomes" id="UP000288216">
    <property type="component" value="Unassembled WGS sequence"/>
</dbReference>
<dbReference type="PANTHER" id="PTHR14043:SF2">
    <property type="entry name" value="HOMEOBOX PROTEIN CUT"/>
    <property type="match status" value="1"/>
</dbReference>
<sequence length="138" mass="15419">MGGIASEGSGLQGTSKTREVLLLEKNRSVQSKNATLQIANSDLSDPVAALDPGQPLQLIVQRMQDIENENQKPRDTLEEYNKEFAEVKNQEATIKALKETTNEYEQTLSSKAESLALGKEQKLRNDSRKRTESCKRLK</sequence>
<dbReference type="EMBL" id="BFAA01032726">
    <property type="protein sequence ID" value="GCB82960.1"/>
    <property type="molecule type" value="Genomic_DNA"/>
</dbReference>
<dbReference type="GO" id="GO:0000977">
    <property type="term" value="F:RNA polymerase II transcription regulatory region sequence-specific DNA binding"/>
    <property type="evidence" value="ECO:0007669"/>
    <property type="project" value="TreeGrafter"/>
</dbReference>
<evidence type="ECO:0000256" key="2">
    <source>
        <dbReference type="SAM" id="MobiDB-lite"/>
    </source>
</evidence>
<feature type="region of interest" description="Disordered" evidence="2">
    <location>
        <begin position="105"/>
        <end position="138"/>
    </location>
</feature>
<keyword evidence="1" id="KW-0175">Coiled coil</keyword>
<gene>
    <name evidence="3" type="ORF">scyTo_0023705</name>
</gene>
<dbReference type="GO" id="GO:0005634">
    <property type="term" value="C:nucleus"/>
    <property type="evidence" value="ECO:0007669"/>
    <property type="project" value="TreeGrafter"/>
</dbReference>
<keyword evidence="4" id="KW-1185">Reference proteome</keyword>
<feature type="compositionally biased region" description="Basic and acidic residues" evidence="2">
    <location>
        <begin position="119"/>
        <end position="138"/>
    </location>
</feature>
<protein>
    <submittedName>
        <fullName evidence="3">Uncharacterized protein</fullName>
    </submittedName>
</protein>
<name>A0A401QC50_SCYTO</name>
<dbReference type="GO" id="GO:0000981">
    <property type="term" value="F:DNA-binding transcription factor activity, RNA polymerase II-specific"/>
    <property type="evidence" value="ECO:0007669"/>
    <property type="project" value="TreeGrafter"/>
</dbReference>
<accession>A0A401QC50</accession>
<comment type="caution">
    <text evidence="3">The sequence shown here is derived from an EMBL/GenBank/DDBJ whole genome shotgun (WGS) entry which is preliminary data.</text>
</comment>
<evidence type="ECO:0000313" key="3">
    <source>
        <dbReference type="EMBL" id="GCB82960.1"/>
    </source>
</evidence>
<proteinExistence type="predicted"/>
<evidence type="ECO:0000313" key="4">
    <source>
        <dbReference type="Proteomes" id="UP000288216"/>
    </source>
</evidence>